<dbReference type="Pfam" id="PF04717">
    <property type="entry name" value="Phage_base_V"/>
    <property type="match status" value="1"/>
</dbReference>
<evidence type="ECO:0000259" key="2">
    <source>
        <dbReference type="Pfam" id="PF04717"/>
    </source>
</evidence>
<evidence type="ECO:0000313" key="4">
    <source>
        <dbReference type="Proteomes" id="UP000007575"/>
    </source>
</evidence>
<keyword evidence="4" id="KW-1185">Reference proteome</keyword>
<dbReference type="InterPro" id="IPR006531">
    <property type="entry name" value="Gp5/Vgr_OB"/>
</dbReference>
<dbReference type="InterPro" id="IPR047702">
    <property type="entry name" value="VgrG-rel"/>
</dbReference>
<dbReference type="STRING" id="745776.DGo_CA0610"/>
<dbReference type="PATRIC" id="fig|745776.4.peg.621"/>
<dbReference type="SUPFAM" id="SSF69255">
    <property type="entry name" value="gp5 N-terminal domain-like"/>
    <property type="match status" value="1"/>
</dbReference>
<accession>H8GWZ7</accession>
<dbReference type="Gene3D" id="2.40.50.230">
    <property type="entry name" value="Gp5 N-terminal domain"/>
    <property type="match status" value="1"/>
</dbReference>
<feature type="region of interest" description="Disordered" evidence="1">
    <location>
        <begin position="220"/>
        <end position="253"/>
    </location>
</feature>
<gene>
    <name evidence="3" type="ordered locus">DGo_CA0610</name>
</gene>
<feature type="domain" description="Gp5/Type VI secretion system Vgr protein OB-fold" evidence="2">
    <location>
        <begin position="369"/>
        <end position="442"/>
    </location>
</feature>
<reference evidence="3 4" key="1">
    <citation type="journal article" date="2012" name="PLoS ONE">
        <title>Genome sequence and transcriptome analysis of the radioresistant bacterium Deinococcus gobiensis: insights into the extreme environmental adaptations.</title>
        <authorList>
            <person name="Yuan M."/>
            <person name="Chen M."/>
            <person name="Zhang W."/>
            <person name="Lu W."/>
            <person name="Wang J."/>
            <person name="Yang M."/>
            <person name="Zhao P."/>
            <person name="Tang R."/>
            <person name="Li X."/>
            <person name="Hao Y."/>
            <person name="Zhou Z."/>
            <person name="Zhan Y."/>
            <person name="Yu H."/>
            <person name="Teng C."/>
            <person name="Yan Y."/>
            <person name="Ping S."/>
            <person name="Wang Y."/>
            <person name="Lin M."/>
        </authorList>
    </citation>
    <scope>NUCLEOTIDE SEQUENCE [LARGE SCALE GENOMIC DNA]</scope>
    <source>
        <strain evidence="3 4">I-0</strain>
    </source>
</reference>
<protein>
    <submittedName>
        <fullName evidence="3">Rhs element Vgr protein</fullName>
    </submittedName>
</protein>
<proteinExistence type="predicted"/>
<sequence length="547" mass="59223">MPHFYIRIDGDLATDEMQSLDSLTIESSLHLPDMASLVLRDFTPLREKAQGYRFVDNEKGKFVNGKSLTITIKVGTHEEVNVFDGEIVEVEAQLSGHGQRLLVRAFDRLHKLSRGTYTRTFQNVTDMDVVRKVAGELGLSAKTGPANFVHDYVLQSNQTNLDFLRGRAAALGYLLFVDGKELNCVPVESMGHAGDLQWGVNLSEFTPRVSSLDQAKRTTVRGWDPQRKQAVVSSAGRGKGEPQAGAADEEDLSQEYTETGRVVRQEKLADAYAQGSADQKRQKFLEASGVAGGYPKMTAGMTVALKGVSERFEGTYTLSSVTHRFHTDSGYVTEFTVSGMRGADLAQTLAGAGGRGEAGGGGKQPGLVIGIVTNNDDPKGLGRVKVKFPWLSDKHESDWARVASAGGGAARGMAWLPEVDDEVLIGFEQGDMHHPYVVGGLWNGVDALPEPNRKLVKGGKTVRRVQYSRKGHKIILDDSDDQPGITVEDMNGNVIHIDSRTNKLTIRMKGDIEVNAQGRLDLKAQTGISIDGGAGAVTVTGTTIKLN</sequence>
<evidence type="ECO:0000313" key="3">
    <source>
        <dbReference type="EMBL" id="AFD24537.1"/>
    </source>
</evidence>
<dbReference type="NCBIfam" id="NF033848">
    <property type="entry name" value="VgrG_rel"/>
    <property type="match status" value="1"/>
</dbReference>
<dbReference type="EMBL" id="CP002191">
    <property type="protein sequence ID" value="AFD24537.1"/>
    <property type="molecule type" value="Genomic_DNA"/>
</dbReference>
<dbReference type="KEGG" id="dgo:DGo_CA0610"/>
<evidence type="ECO:0000256" key="1">
    <source>
        <dbReference type="SAM" id="MobiDB-lite"/>
    </source>
</evidence>
<dbReference type="AlphaFoldDB" id="H8GWZ7"/>
<name>H8GWZ7_DEIGI</name>
<dbReference type="Pfam" id="PF05954">
    <property type="entry name" value="Phage_GPD"/>
    <property type="match status" value="1"/>
</dbReference>
<dbReference type="Proteomes" id="UP000007575">
    <property type="component" value="Chromosome"/>
</dbReference>
<dbReference type="InterPro" id="IPR037026">
    <property type="entry name" value="Vgr_OB-fold_dom_sf"/>
</dbReference>
<organism evidence="3 4">
    <name type="scientific">Deinococcus gobiensis (strain DSM 21396 / JCM 16679 / CGMCC 1.7299 / I-0)</name>
    <dbReference type="NCBI Taxonomy" id="745776"/>
    <lineage>
        <taxon>Bacteria</taxon>
        <taxon>Thermotogati</taxon>
        <taxon>Deinococcota</taxon>
        <taxon>Deinococci</taxon>
        <taxon>Deinococcales</taxon>
        <taxon>Deinococcaceae</taxon>
        <taxon>Deinococcus</taxon>
    </lineage>
</organism>
<dbReference type="SUPFAM" id="SSF69279">
    <property type="entry name" value="Phage tail proteins"/>
    <property type="match status" value="1"/>
</dbReference>
<dbReference type="eggNOG" id="COG3501">
    <property type="taxonomic scope" value="Bacteria"/>
</dbReference>
<dbReference type="HOGENOM" id="CLU_462110_0_0_0"/>